<dbReference type="PROSITE" id="PS50048">
    <property type="entry name" value="ZN2_CY6_FUNGAL_2"/>
    <property type="match status" value="1"/>
</dbReference>
<reference evidence="10" key="1">
    <citation type="submission" date="2007-04" db="EMBL/GenBank/DDBJ databases">
        <authorList>
            <consortium name="The Broad Institute Genome Sequencing Platform"/>
            <person name="Birren B."/>
            <person name="Lander E."/>
            <person name="Galagan J."/>
            <person name="Nusbaum C."/>
            <person name="Devon K."/>
            <person name="Ma L.-J."/>
            <person name="Jaffe D."/>
            <person name="Butler J."/>
            <person name="Alvarez P."/>
            <person name="Gnerre S."/>
            <person name="Grabherr M."/>
            <person name="Kleber M."/>
            <person name="Mauceli E."/>
            <person name="Brockman W."/>
            <person name="MacCallum I.A."/>
            <person name="Young S."/>
            <person name="LaButti K."/>
            <person name="DeCaprio D."/>
            <person name="Crawford M."/>
            <person name="Koehrsen M."/>
            <person name="Engels R."/>
            <person name="Montgomery P."/>
            <person name="Pearson M."/>
            <person name="Howarth C."/>
            <person name="Larson L."/>
            <person name="White J."/>
            <person name="O'Leary S."/>
            <person name="Kodira C."/>
            <person name="Zeng Q."/>
            <person name="Yandava C."/>
            <person name="Alvarado L."/>
            <person name="Kistler C."/>
            <person name="Shim W.-B."/>
            <person name="Kang S."/>
            <person name="Woloshuk C."/>
        </authorList>
    </citation>
    <scope>NUCLEOTIDE SEQUENCE</scope>
    <source>
        <strain evidence="10">4287</strain>
    </source>
</reference>
<dbReference type="EMBL" id="DS231720">
    <property type="protein sequence ID" value="KNB16914.1"/>
    <property type="molecule type" value="Genomic_DNA"/>
</dbReference>
<keyword evidence="5" id="KW-0238">DNA-binding</keyword>
<comment type="subcellular location">
    <subcellularLocation>
        <location evidence="1">Nucleus</location>
    </subcellularLocation>
</comment>
<organism evidence="10 11">
    <name type="scientific">Fusarium oxysporum f. sp. lycopersici (strain 4287 / CBS 123668 / FGSC 9935 / NRRL 34936)</name>
    <name type="common">Fusarium vascular wilt of tomato</name>
    <dbReference type="NCBI Taxonomy" id="426428"/>
    <lineage>
        <taxon>Eukaryota</taxon>
        <taxon>Fungi</taxon>
        <taxon>Dikarya</taxon>
        <taxon>Ascomycota</taxon>
        <taxon>Pezizomycotina</taxon>
        <taxon>Sordariomycetes</taxon>
        <taxon>Hypocreomycetidae</taxon>
        <taxon>Hypocreales</taxon>
        <taxon>Nectriaceae</taxon>
        <taxon>Fusarium</taxon>
        <taxon>Fusarium oxysporum species complex</taxon>
    </lineage>
</organism>
<dbReference type="CDD" id="cd00067">
    <property type="entry name" value="GAL4"/>
    <property type="match status" value="1"/>
</dbReference>
<dbReference type="GO" id="GO:0000981">
    <property type="term" value="F:DNA-binding transcription factor activity, RNA polymerase II-specific"/>
    <property type="evidence" value="ECO:0007669"/>
    <property type="project" value="InterPro"/>
</dbReference>
<keyword evidence="3" id="KW-0862">Zinc</keyword>
<keyword evidence="7" id="KW-0539">Nucleus</keyword>
<evidence type="ECO:0000256" key="5">
    <source>
        <dbReference type="ARBA" id="ARBA00023125"/>
    </source>
</evidence>
<evidence type="ECO:0000313" key="11">
    <source>
        <dbReference type="Proteomes" id="UP000009097"/>
    </source>
</evidence>
<evidence type="ECO:0000313" key="10">
    <source>
        <dbReference type="EMBL" id="KNB16914.1"/>
    </source>
</evidence>
<dbReference type="Pfam" id="PF04082">
    <property type="entry name" value="Fungal_trans"/>
    <property type="match status" value="1"/>
</dbReference>
<evidence type="ECO:0000259" key="9">
    <source>
        <dbReference type="PROSITE" id="PS50048"/>
    </source>
</evidence>
<sequence length="796" mass="87517">MSSSSSHPFISDNQSPLSGFKLRKLRPAPGPSSGGTSSDSSQGPSLQPRLLPRANLTKIACEPCRRRKAKCCGERPKCKACINKGLECHYQASDQDLFDLKRKHDEIQERANIYERLYDLLMNLPEQDSHAILGRLREGTDGVTTILQGDDGDLLLQVASALKTRPCEGQDVENLSDWLRGALPSGGGGLSVVATLDSHNANLSDASASKSAGGTSAAASCPLSLGPGNATSSNSDPKVMSSSENRRGPSHSGNASWAEGMQDDIMPAGLPRSHGLDHVPFILNQREWEHHPSAWTAITNNINLILHLLALYFCWEYPVFAPLSKKHFLQDFRDGRHRYCSPLLVNALLALGCRFSTNLITRTDSEDPQSAGDHFFKEAQRLFDQETDHHSLTTIQALGIMSIREANRGRGSESRYYAGQSIRLAFEMGLHCTPDSGDQEELAVQLATFWGAFSLDNASSLVTGSLPNCSYTPHLPSKPAVVRDVEASVWVPYTDDDAPLQLQYEQPSNERSVYKCLCELSERVHKSLYLLHSPRKTLTAQGLLGIYTEYLDWYNGVPKVLRLGHNFTPAVLFAHMYYHFATLLLFWPFVNLRIIESEVSPRDVCLQAANAIQGFLTSYSRIYPLKLAPSFVPYFALASSIIHLALMAGTVQAHKLGTAARTDLHLSEAVKQGIDGLAEMARYHHVAEQALHLLRHLAKEWNTDVNIEIGAALDLEEYERLGRSFGGIVNFFAPTMVAQVSVPDTITDKDVRETAPCQPGKAVENLEDLLFLPSAMQGLPMLSKDEALAEAGFAVL</sequence>
<accession>A0A0J9W1B8</accession>
<evidence type="ECO:0000256" key="3">
    <source>
        <dbReference type="ARBA" id="ARBA00022833"/>
    </source>
</evidence>
<dbReference type="InterPro" id="IPR001138">
    <property type="entry name" value="Zn2Cys6_DnaBD"/>
</dbReference>
<dbReference type="Proteomes" id="UP000009097">
    <property type="component" value="Unassembled WGS sequence"/>
</dbReference>
<gene>
    <name evidence="10" type="ORF">FOXG_14925</name>
</gene>
<dbReference type="GO" id="GO:0003677">
    <property type="term" value="F:DNA binding"/>
    <property type="evidence" value="ECO:0007669"/>
    <property type="project" value="UniProtKB-KW"/>
</dbReference>
<dbReference type="GO" id="GO:0008270">
    <property type="term" value="F:zinc ion binding"/>
    <property type="evidence" value="ECO:0007669"/>
    <property type="project" value="InterPro"/>
</dbReference>
<dbReference type="CDD" id="cd12148">
    <property type="entry name" value="fungal_TF_MHR"/>
    <property type="match status" value="1"/>
</dbReference>
<protein>
    <recommendedName>
        <fullName evidence="9">Zn(2)-C6 fungal-type domain-containing protein</fullName>
    </recommendedName>
</protein>
<feature type="region of interest" description="Disordered" evidence="8">
    <location>
        <begin position="217"/>
        <end position="258"/>
    </location>
</feature>
<dbReference type="PANTHER" id="PTHR31313:SF4">
    <property type="entry name" value="CONIDIAL DEVELOPMENT PROTEIN FLUFFY"/>
    <property type="match status" value="1"/>
</dbReference>
<feature type="region of interest" description="Disordered" evidence="8">
    <location>
        <begin position="1"/>
        <end position="49"/>
    </location>
</feature>
<dbReference type="Gene3D" id="4.10.240.10">
    <property type="entry name" value="Zn(2)-C6 fungal-type DNA-binding domain"/>
    <property type="match status" value="1"/>
</dbReference>
<evidence type="ECO:0000256" key="6">
    <source>
        <dbReference type="ARBA" id="ARBA00023163"/>
    </source>
</evidence>
<dbReference type="PANTHER" id="PTHR31313">
    <property type="entry name" value="TY1 ENHANCER ACTIVATOR"/>
    <property type="match status" value="1"/>
</dbReference>
<feature type="compositionally biased region" description="Polar residues" evidence="8">
    <location>
        <begin position="229"/>
        <end position="243"/>
    </location>
</feature>
<dbReference type="RefSeq" id="XP_018254959.1">
    <property type="nucleotide sequence ID" value="XM_018394993.1"/>
</dbReference>
<dbReference type="VEuPathDB" id="FungiDB:FOXG_14925"/>
<dbReference type="GO" id="GO:0006351">
    <property type="term" value="P:DNA-templated transcription"/>
    <property type="evidence" value="ECO:0007669"/>
    <property type="project" value="InterPro"/>
</dbReference>
<feature type="compositionally biased region" description="Low complexity" evidence="8">
    <location>
        <begin position="34"/>
        <end position="45"/>
    </location>
</feature>
<dbReference type="GO" id="GO:0005634">
    <property type="term" value="C:nucleus"/>
    <property type="evidence" value="ECO:0007669"/>
    <property type="project" value="UniProtKB-SubCell"/>
</dbReference>
<dbReference type="OrthoDB" id="2123952at2759"/>
<feature type="compositionally biased region" description="Polar residues" evidence="8">
    <location>
        <begin position="1"/>
        <end position="17"/>
    </location>
</feature>
<dbReference type="SUPFAM" id="SSF57701">
    <property type="entry name" value="Zn2/Cys6 DNA-binding domain"/>
    <property type="match status" value="1"/>
</dbReference>
<feature type="domain" description="Zn(2)-C6 fungal-type" evidence="9">
    <location>
        <begin position="60"/>
        <end position="90"/>
    </location>
</feature>
<dbReference type="InterPro" id="IPR007219">
    <property type="entry name" value="XnlR_reg_dom"/>
</dbReference>
<keyword evidence="2" id="KW-0479">Metal-binding</keyword>
<proteinExistence type="predicted"/>
<keyword evidence="4" id="KW-0805">Transcription regulation</keyword>
<dbReference type="InterPro" id="IPR051615">
    <property type="entry name" value="Transcr_Regulatory_Elem"/>
</dbReference>
<evidence type="ECO:0000256" key="1">
    <source>
        <dbReference type="ARBA" id="ARBA00004123"/>
    </source>
</evidence>
<dbReference type="KEGG" id="fox:FOXG_14925"/>
<keyword evidence="6" id="KW-0804">Transcription</keyword>
<reference evidence="10" key="2">
    <citation type="journal article" date="2010" name="Nature">
        <title>Comparative genomics reveals mobile pathogenicity chromosomes in Fusarium.</title>
        <authorList>
            <person name="Ma L.J."/>
            <person name="van der Does H.C."/>
            <person name="Borkovich K.A."/>
            <person name="Coleman J.J."/>
            <person name="Daboussi M.J."/>
            <person name="Di Pietro A."/>
            <person name="Dufresne M."/>
            <person name="Freitag M."/>
            <person name="Grabherr M."/>
            <person name="Henrissat B."/>
            <person name="Houterman P.M."/>
            <person name="Kang S."/>
            <person name="Shim W.B."/>
            <person name="Woloshuk C."/>
            <person name="Xie X."/>
            <person name="Xu J.R."/>
            <person name="Antoniw J."/>
            <person name="Baker S.E."/>
            <person name="Bluhm B.H."/>
            <person name="Breakspear A."/>
            <person name="Brown D.W."/>
            <person name="Butchko R.A."/>
            <person name="Chapman S."/>
            <person name="Coulson R."/>
            <person name="Coutinho P.M."/>
            <person name="Danchin E.G."/>
            <person name="Diener A."/>
            <person name="Gale L.R."/>
            <person name="Gardiner D.M."/>
            <person name="Goff S."/>
            <person name="Hammond-Kosack K.E."/>
            <person name="Hilburn K."/>
            <person name="Hua-Van A."/>
            <person name="Jonkers W."/>
            <person name="Kazan K."/>
            <person name="Kodira C.D."/>
            <person name="Koehrsen M."/>
            <person name="Kumar L."/>
            <person name="Lee Y.H."/>
            <person name="Li L."/>
            <person name="Manners J.M."/>
            <person name="Miranda-Saavedra D."/>
            <person name="Mukherjee M."/>
            <person name="Park G."/>
            <person name="Park J."/>
            <person name="Park S.Y."/>
            <person name="Proctor R.H."/>
            <person name="Regev A."/>
            <person name="Ruiz-Roldan M.C."/>
            <person name="Sain D."/>
            <person name="Sakthikumar S."/>
            <person name="Sykes S."/>
            <person name="Schwartz D.C."/>
            <person name="Turgeon B.G."/>
            <person name="Wapinski I."/>
            <person name="Yoder O."/>
            <person name="Young S."/>
            <person name="Zeng Q."/>
            <person name="Zhou S."/>
            <person name="Galagan J."/>
            <person name="Cuomo C.A."/>
            <person name="Kistler H.C."/>
            <person name="Rep M."/>
        </authorList>
    </citation>
    <scope>NUCLEOTIDE SEQUENCE [LARGE SCALE GENOMIC DNA]</scope>
    <source>
        <strain evidence="10">4287</strain>
    </source>
</reference>
<evidence type="ECO:0000256" key="4">
    <source>
        <dbReference type="ARBA" id="ARBA00023015"/>
    </source>
</evidence>
<dbReference type="GeneID" id="28956041"/>
<evidence type="ECO:0000256" key="8">
    <source>
        <dbReference type="SAM" id="MobiDB-lite"/>
    </source>
</evidence>
<name>A0A0J9W1B8_FUSO4</name>
<evidence type="ECO:0000256" key="2">
    <source>
        <dbReference type="ARBA" id="ARBA00022723"/>
    </source>
</evidence>
<dbReference type="InterPro" id="IPR036864">
    <property type="entry name" value="Zn2-C6_fun-type_DNA-bd_sf"/>
</dbReference>
<evidence type="ECO:0000256" key="7">
    <source>
        <dbReference type="ARBA" id="ARBA00023242"/>
    </source>
</evidence>
<dbReference type="AlphaFoldDB" id="A0A0J9W1B8"/>
<dbReference type="Pfam" id="PF00172">
    <property type="entry name" value="Zn_clus"/>
    <property type="match status" value="1"/>
</dbReference>
<dbReference type="PROSITE" id="PS00463">
    <property type="entry name" value="ZN2_CY6_FUNGAL_1"/>
    <property type="match status" value="1"/>
</dbReference>
<dbReference type="SMART" id="SM00066">
    <property type="entry name" value="GAL4"/>
    <property type="match status" value="1"/>
</dbReference>